<protein>
    <submittedName>
        <fullName evidence="4">Ankyrin</fullName>
    </submittedName>
</protein>
<evidence type="ECO:0000313" key="5">
    <source>
        <dbReference type="Proteomes" id="UP000250266"/>
    </source>
</evidence>
<dbReference type="Gene3D" id="1.25.40.20">
    <property type="entry name" value="Ankyrin repeat-containing domain"/>
    <property type="match status" value="2"/>
</dbReference>
<keyword evidence="5" id="KW-1185">Reference proteome</keyword>
<dbReference type="InterPro" id="IPR036770">
    <property type="entry name" value="Ankyrin_rpt-contain_sf"/>
</dbReference>
<sequence>MVKILLNEWADVTARDNNGLTPLFVAVMGDSTALVEMLLENSDNIDACNDRNGRTALHMASIYGKGDIVQLLLKSGADPLLQDKDGYCPLHYAVSEGHHLSTKLL</sequence>
<gene>
    <name evidence="4" type="ORF">K432DRAFT_302995</name>
</gene>
<dbReference type="PROSITE" id="PS50297">
    <property type="entry name" value="ANK_REP_REGION"/>
    <property type="match status" value="3"/>
</dbReference>
<proteinExistence type="predicted"/>
<dbReference type="OrthoDB" id="341259at2759"/>
<evidence type="ECO:0000313" key="4">
    <source>
        <dbReference type="EMBL" id="OCK77967.1"/>
    </source>
</evidence>
<dbReference type="GO" id="GO:0010468">
    <property type="term" value="P:regulation of gene expression"/>
    <property type="evidence" value="ECO:0007669"/>
    <property type="project" value="TreeGrafter"/>
</dbReference>
<dbReference type="Proteomes" id="UP000250266">
    <property type="component" value="Unassembled WGS sequence"/>
</dbReference>
<dbReference type="Pfam" id="PF12796">
    <property type="entry name" value="Ank_2"/>
    <property type="match status" value="1"/>
</dbReference>
<dbReference type="PROSITE" id="PS50088">
    <property type="entry name" value="ANK_REPEAT"/>
    <property type="match status" value="3"/>
</dbReference>
<accession>A0A8E2E600</accession>
<dbReference type="GO" id="GO:0005634">
    <property type="term" value="C:nucleus"/>
    <property type="evidence" value="ECO:0007669"/>
    <property type="project" value="TreeGrafter"/>
</dbReference>
<feature type="repeat" description="ANK" evidence="3">
    <location>
        <begin position="52"/>
        <end position="84"/>
    </location>
</feature>
<organism evidence="4 5">
    <name type="scientific">Lepidopterella palustris CBS 459.81</name>
    <dbReference type="NCBI Taxonomy" id="1314670"/>
    <lineage>
        <taxon>Eukaryota</taxon>
        <taxon>Fungi</taxon>
        <taxon>Dikarya</taxon>
        <taxon>Ascomycota</taxon>
        <taxon>Pezizomycotina</taxon>
        <taxon>Dothideomycetes</taxon>
        <taxon>Pleosporomycetidae</taxon>
        <taxon>Mytilinidiales</taxon>
        <taxon>Argynnaceae</taxon>
        <taxon>Lepidopterella</taxon>
    </lineage>
</organism>
<reference evidence="4 5" key="1">
    <citation type="journal article" date="2016" name="Nat. Commun.">
        <title>Ectomycorrhizal ecology is imprinted in the genome of the dominant symbiotic fungus Cenococcum geophilum.</title>
        <authorList>
            <consortium name="DOE Joint Genome Institute"/>
            <person name="Peter M."/>
            <person name="Kohler A."/>
            <person name="Ohm R.A."/>
            <person name="Kuo A."/>
            <person name="Krutzmann J."/>
            <person name="Morin E."/>
            <person name="Arend M."/>
            <person name="Barry K.W."/>
            <person name="Binder M."/>
            <person name="Choi C."/>
            <person name="Clum A."/>
            <person name="Copeland A."/>
            <person name="Grisel N."/>
            <person name="Haridas S."/>
            <person name="Kipfer T."/>
            <person name="LaButti K."/>
            <person name="Lindquist E."/>
            <person name="Lipzen A."/>
            <person name="Maire R."/>
            <person name="Meier B."/>
            <person name="Mihaltcheva S."/>
            <person name="Molinier V."/>
            <person name="Murat C."/>
            <person name="Poggeler S."/>
            <person name="Quandt C.A."/>
            <person name="Sperisen C."/>
            <person name="Tritt A."/>
            <person name="Tisserant E."/>
            <person name="Crous P.W."/>
            <person name="Henrissat B."/>
            <person name="Nehls U."/>
            <person name="Egli S."/>
            <person name="Spatafora J.W."/>
            <person name="Grigoriev I.V."/>
            <person name="Martin F.M."/>
        </authorList>
    </citation>
    <scope>NUCLEOTIDE SEQUENCE [LARGE SCALE GENOMIC DNA]</scope>
    <source>
        <strain evidence="4 5">CBS 459.81</strain>
    </source>
</reference>
<dbReference type="PANTHER" id="PTHR24124">
    <property type="entry name" value="ANKYRIN REPEAT FAMILY A"/>
    <property type="match status" value="1"/>
</dbReference>
<evidence type="ECO:0000256" key="2">
    <source>
        <dbReference type="ARBA" id="ARBA00023043"/>
    </source>
</evidence>
<feature type="non-terminal residue" evidence="4">
    <location>
        <position position="105"/>
    </location>
</feature>
<evidence type="ECO:0000256" key="1">
    <source>
        <dbReference type="ARBA" id="ARBA00022737"/>
    </source>
</evidence>
<feature type="repeat" description="ANK" evidence="3">
    <location>
        <begin position="18"/>
        <end position="50"/>
    </location>
</feature>
<name>A0A8E2E600_9PEZI</name>
<dbReference type="AlphaFoldDB" id="A0A8E2E600"/>
<keyword evidence="1" id="KW-0677">Repeat</keyword>
<dbReference type="InterPro" id="IPR002110">
    <property type="entry name" value="Ankyrin_rpt"/>
</dbReference>
<dbReference type="EMBL" id="KV745088">
    <property type="protein sequence ID" value="OCK77967.1"/>
    <property type="molecule type" value="Genomic_DNA"/>
</dbReference>
<feature type="repeat" description="ANK" evidence="3">
    <location>
        <begin position="85"/>
        <end position="105"/>
    </location>
</feature>
<dbReference type="PANTHER" id="PTHR24124:SF15">
    <property type="entry name" value="LP07441P"/>
    <property type="match status" value="1"/>
</dbReference>
<dbReference type="Pfam" id="PF00023">
    <property type="entry name" value="Ank"/>
    <property type="match status" value="1"/>
</dbReference>
<dbReference type="SMART" id="SM00248">
    <property type="entry name" value="ANK"/>
    <property type="match status" value="2"/>
</dbReference>
<evidence type="ECO:0000256" key="3">
    <source>
        <dbReference type="PROSITE-ProRule" id="PRU00023"/>
    </source>
</evidence>
<keyword evidence="2 3" id="KW-0040">ANK repeat</keyword>
<dbReference type="SUPFAM" id="SSF48403">
    <property type="entry name" value="Ankyrin repeat"/>
    <property type="match status" value="1"/>
</dbReference>